<feature type="region of interest" description="Disordered" evidence="1">
    <location>
        <begin position="1"/>
        <end position="43"/>
    </location>
</feature>
<keyword evidence="3" id="KW-1185">Reference proteome</keyword>
<evidence type="ECO:0000313" key="2">
    <source>
        <dbReference type="EMBL" id="OWK02715.1"/>
    </source>
</evidence>
<evidence type="ECO:0000313" key="3">
    <source>
        <dbReference type="Proteomes" id="UP000242450"/>
    </source>
</evidence>
<comment type="caution">
    <text evidence="2">The sequence shown here is derived from an EMBL/GenBank/DDBJ whole genome shotgun (WGS) entry which is preliminary data.</text>
</comment>
<proteinExistence type="predicted"/>
<name>A0A212C9R1_CEREH</name>
<protein>
    <submittedName>
        <fullName evidence="2">Uncharacterized protein</fullName>
    </submittedName>
</protein>
<evidence type="ECO:0000256" key="1">
    <source>
        <dbReference type="SAM" id="MobiDB-lite"/>
    </source>
</evidence>
<feature type="compositionally biased region" description="Basic and acidic residues" evidence="1">
    <location>
        <begin position="8"/>
        <end position="32"/>
    </location>
</feature>
<sequence length="92" mass="10342">MEPGNWMRSERSELQGQVEKESQEVRGGEMKKIQGSGADVEPVSNSCRLKIEKEEQADPSEEVMEEFQVNGQPQLLDSLLLDARTLGQVPRL</sequence>
<dbReference type="EMBL" id="MKHE01000024">
    <property type="protein sequence ID" value="OWK02715.1"/>
    <property type="molecule type" value="Genomic_DNA"/>
</dbReference>
<dbReference type="AlphaFoldDB" id="A0A212C9R1"/>
<reference evidence="2 3" key="1">
    <citation type="journal article" date="2018" name="Mol. Genet. Genomics">
        <title>The red deer Cervus elaphus genome CerEla1.0: sequencing, annotating, genes, and chromosomes.</title>
        <authorList>
            <person name="Bana N.A."/>
            <person name="Nyiri A."/>
            <person name="Nagy J."/>
            <person name="Frank K."/>
            <person name="Nagy T."/>
            <person name="Steger V."/>
            <person name="Schiller M."/>
            <person name="Lakatos P."/>
            <person name="Sugar L."/>
            <person name="Horn P."/>
            <person name="Barta E."/>
            <person name="Orosz L."/>
        </authorList>
    </citation>
    <scope>NUCLEOTIDE SEQUENCE [LARGE SCALE GENOMIC DNA]</scope>
    <source>
        <strain evidence="2">Hungarian</strain>
    </source>
</reference>
<dbReference type="Proteomes" id="UP000242450">
    <property type="component" value="Chromosome 24"/>
</dbReference>
<gene>
    <name evidence="2" type="ORF">Celaphus_00010272</name>
</gene>
<organism evidence="2 3">
    <name type="scientific">Cervus elaphus hippelaphus</name>
    <name type="common">European red deer</name>
    <dbReference type="NCBI Taxonomy" id="46360"/>
    <lineage>
        <taxon>Eukaryota</taxon>
        <taxon>Metazoa</taxon>
        <taxon>Chordata</taxon>
        <taxon>Craniata</taxon>
        <taxon>Vertebrata</taxon>
        <taxon>Euteleostomi</taxon>
        <taxon>Mammalia</taxon>
        <taxon>Eutheria</taxon>
        <taxon>Laurasiatheria</taxon>
        <taxon>Artiodactyla</taxon>
        <taxon>Ruminantia</taxon>
        <taxon>Pecora</taxon>
        <taxon>Cervidae</taxon>
        <taxon>Cervinae</taxon>
        <taxon>Cervus</taxon>
    </lineage>
</organism>
<accession>A0A212C9R1</accession>